<dbReference type="SUPFAM" id="SSF81342">
    <property type="entry name" value="Transmembrane di-heme cytochromes"/>
    <property type="match status" value="1"/>
</dbReference>
<name>A0ABW0MBV6_9BURK</name>
<reference evidence="16" key="1">
    <citation type="journal article" date="2019" name="Int. J. Syst. Evol. Microbiol.">
        <title>The Global Catalogue of Microorganisms (GCM) 10K type strain sequencing project: providing services to taxonomists for standard genome sequencing and annotation.</title>
        <authorList>
            <consortium name="The Broad Institute Genomics Platform"/>
            <consortium name="The Broad Institute Genome Sequencing Center for Infectious Disease"/>
            <person name="Wu L."/>
            <person name="Ma J."/>
        </authorList>
    </citation>
    <scope>NUCLEOTIDE SEQUENCE [LARGE SCALE GENOMIC DNA]</scope>
    <source>
        <strain evidence="16">JCM 17066</strain>
    </source>
</reference>
<keyword evidence="4" id="KW-1003">Cell membrane</keyword>
<sequence length="218" mass="24246">MKTINKNRYSWPLVGIHWLTVLLMLAILFSAELRHVLVERGGISMRSVMVLHIGCGVALLALTVIRLAVRLLGRRMPPAPGGSRFEHAAAHAVHLAIYALLLAEPLIGWIIVNAKGMAIPMPLLGFDLPILVPRDTELVTRMVMLHEILGRVFYATVALHGAAALWHHFVKRDGIIYRMWWKTKPQDQRQVRAPLGGSANDARAFLKTSKLEHGRSAA</sequence>
<keyword evidence="9 13" id="KW-1133">Transmembrane helix</keyword>
<feature type="transmembrane region" description="Helical" evidence="13">
    <location>
        <begin position="152"/>
        <end position="170"/>
    </location>
</feature>
<evidence type="ECO:0000256" key="11">
    <source>
        <dbReference type="ARBA" id="ARBA00023136"/>
    </source>
</evidence>
<evidence type="ECO:0000256" key="3">
    <source>
        <dbReference type="ARBA" id="ARBA00022448"/>
    </source>
</evidence>
<comment type="subcellular location">
    <subcellularLocation>
        <location evidence="2">Cell membrane</location>
        <topology evidence="2">Multi-pass membrane protein</topology>
    </subcellularLocation>
</comment>
<keyword evidence="16" id="KW-1185">Reference proteome</keyword>
<keyword evidence="7" id="KW-0479">Metal-binding</keyword>
<evidence type="ECO:0000256" key="6">
    <source>
        <dbReference type="ARBA" id="ARBA00022692"/>
    </source>
</evidence>
<keyword evidence="10" id="KW-0408">Iron</keyword>
<feature type="domain" description="Cytochrome b561 bacterial/Ni-hydrogenase" evidence="14">
    <location>
        <begin position="8"/>
        <end position="181"/>
    </location>
</feature>
<accession>A0ABW0MBV6</accession>
<protein>
    <submittedName>
        <fullName evidence="15">Cytochrome b</fullName>
    </submittedName>
</protein>
<evidence type="ECO:0000256" key="9">
    <source>
        <dbReference type="ARBA" id="ARBA00022989"/>
    </source>
</evidence>
<dbReference type="InterPro" id="IPR011577">
    <property type="entry name" value="Cyt_b561_bac/Ni-Hgenase"/>
</dbReference>
<gene>
    <name evidence="15" type="ORF">ACFPM8_17235</name>
</gene>
<feature type="transmembrane region" description="Helical" evidence="13">
    <location>
        <begin position="49"/>
        <end position="69"/>
    </location>
</feature>
<dbReference type="RefSeq" id="WP_378999253.1">
    <property type="nucleotide sequence ID" value="NZ_JBHSMT010000028.1"/>
</dbReference>
<evidence type="ECO:0000256" key="2">
    <source>
        <dbReference type="ARBA" id="ARBA00004651"/>
    </source>
</evidence>
<dbReference type="EMBL" id="JBHSMT010000028">
    <property type="protein sequence ID" value="MFC5475709.1"/>
    <property type="molecule type" value="Genomic_DNA"/>
</dbReference>
<proteinExistence type="inferred from homology"/>
<feature type="transmembrane region" description="Helical" evidence="13">
    <location>
        <begin position="89"/>
        <end position="112"/>
    </location>
</feature>
<dbReference type="InterPro" id="IPR016174">
    <property type="entry name" value="Di-haem_cyt_TM"/>
</dbReference>
<evidence type="ECO:0000256" key="1">
    <source>
        <dbReference type="ARBA" id="ARBA00001970"/>
    </source>
</evidence>
<dbReference type="InterPro" id="IPR052168">
    <property type="entry name" value="Cytochrome_b561_oxidase"/>
</dbReference>
<evidence type="ECO:0000256" key="7">
    <source>
        <dbReference type="ARBA" id="ARBA00022723"/>
    </source>
</evidence>
<dbReference type="PANTHER" id="PTHR30529:SF3">
    <property type="entry name" value="CYTOCHROME B561 HOMOLOG 1"/>
    <property type="match status" value="1"/>
</dbReference>
<dbReference type="Pfam" id="PF01292">
    <property type="entry name" value="Ni_hydr_CYTB"/>
    <property type="match status" value="1"/>
</dbReference>
<evidence type="ECO:0000256" key="10">
    <source>
        <dbReference type="ARBA" id="ARBA00023004"/>
    </source>
</evidence>
<evidence type="ECO:0000256" key="12">
    <source>
        <dbReference type="ARBA" id="ARBA00037975"/>
    </source>
</evidence>
<keyword evidence="6 13" id="KW-0812">Transmembrane</keyword>
<comment type="cofactor">
    <cofactor evidence="1">
        <name>heme b</name>
        <dbReference type="ChEBI" id="CHEBI:60344"/>
    </cofactor>
</comment>
<comment type="caution">
    <text evidence="15">The sequence shown here is derived from an EMBL/GenBank/DDBJ whole genome shotgun (WGS) entry which is preliminary data.</text>
</comment>
<evidence type="ECO:0000259" key="14">
    <source>
        <dbReference type="Pfam" id="PF01292"/>
    </source>
</evidence>
<evidence type="ECO:0000313" key="15">
    <source>
        <dbReference type="EMBL" id="MFC5475709.1"/>
    </source>
</evidence>
<comment type="similarity">
    <text evidence="12">Belongs to the cytochrome b561 family.</text>
</comment>
<evidence type="ECO:0000256" key="13">
    <source>
        <dbReference type="SAM" id="Phobius"/>
    </source>
</evidence>
<keyword evidence="5" id="KW-0349">Heme</keyword>
<keyword evidence="11 13" id="KW-0472">Membrane</keyword>
<dbReference type="Proteomes" id="UP001596045">
    <property type="component" value="Unassembled WGS sequence"/>
</dbReference>
<evidence type="ECO:0000256" key="5">
    <source>
        <dbReference type="ARBA" id="ARBA00022617"/>
    </source>
</evidence>
<evidence type="ECO:0000256" key="8">
    <source>
        <dbReference type="ARBA" id="ARBA00022982"/>
    </source>
</evidence>
<dbReference type="PANTHER" id="PTHR30529">
    <property type="entry name" value="CYTOCHROME B561"/>
    <property type="match status" value="1"/>
</dbReference>
<keyword evidence="3" id="KW-0813">Transport</keyword>
<evidence type="ECO:0000313" key="16">
    <source>
        <dbReference type="Proteomes" id="UP001596045"/>
    </source>
</evidence>
<keyword evidence="8" id="KW-0249">Electron transport</keyword>
<evidence type="ECO:0000256" key="4">
    <source>
        <dbReference type="ARBA" id="ARBA00022475"/>
    </source>
</evidence>
<organism evidence="15 16">
    <name type="scientific">Paraherbaspirillum soli</name>
    <dbReference type="NCBI Taxonomy" id="631222"/>
    <lineage>
        <taxon>Bacteria</taxon>
        <taxon>Pseudomonadati</taxon>
        <taxon>Pseudomonadota</taxon>
        <taxon>Betaproteobacteria</taxon>
        <taxon>Burkholderiales</taxon>
        <taxon>Oxalobacteraceae</taxon>
        <taxon>Paraherbaspirillum</taxon>
    </lineage>
</organism>
<feature type="transmembrane region" description="Helical" evidence="13">
    <location>
        <begin position="9"/>
        <end position="29"/>
    </location>
</feature>